<comment type="caution">
    <text evidence="2">The sequence shown here is derived from an EMBL/GenBank/DDBJ whole genome shotgun (WGS) entry which is preliminary data.</text>
</comment>
<accession>A0A9D3X7V6</accession>
<gene>
    <name evidence="2" type="ORF">KIL84_002611</name>
</gene>
<keyword evidence="3" id="KW-1185">Reference proteome</keyword>
<organism evidence="2 3">
    <name type="scientific">Mauremys mutica</name>
    <name type="common">yellowpond turtle</name>
    <dbReference type="NCBI Taxonomy" id="74926"/>
    <lineage>
        <taxon>Eukaryota</taxon>
        <taxon>Metazoa</taxon>
        <taxon>Chordata</taxon>
        <taxon>Craniata</taxon>
        <taxon>Vertebrata</taxon>
        <taxon>Euteleostomi</taxon>
        <taxon>Archelosauria</taxon>
        <taxon>Testudinata</taxon>
        <taxon>Testudines</taxon>
        <taxon>Cryptodira</taxon>
        <taxon>Durocryptodira</taxon>
        <taxon>Testudinoidea</taxon>
        <taxon>Geoemydidae</taxon>
        <taxon>Geoemydinae</taxon>
        <taxon>Mauremys</taxon>
    </lineage>
</organism>
<sequence length="114" mass="12640">MKTYMLSQPAELKQKPHVTSPLLCHVVLKCQQVDYPPQRGKPSQSVSPFSLGPELALRRDFSFTTRLEGSEGQMGNRGLARVRNPGQSWELSTGLLQPSWPAHKGDLAAPCQKE</sequence>
<evidence type="ECO:0000313" key="3">
    <source>
        <dbReference type="Proteomes" id="UP000827986"/>
    </source>
</evidence>
<evidence type="ECO:0000313" key="2">
    <source>
        <dbReference type="EMBL" id="KAH1174467.1"/>
    </source>
</evidence>
<reference evidence="2" key="1">
    <citation type="submission" date="2021-09" db="EMBL/GenBank/DDBJ databases">
        <title>The genome of Mauremys mutica provides insights into the evolution of semi-aquatic lifestyle.</title>
        <authorList>
            <person name="Gong S."/>
            <person name="Gao Y."/>
        </authorList>
    </citation>
    <scope>NUCLEOTIDE SEQUENCE</scope>
    <source>
        <strain evidence="2">MM-2020</strain>
        <tissue evidence="2">Muscle</tissue>
    </source>
</reference>
<feature type="region of interest" description="Disordered" evidence="1">
    <location>
        <begin position="90"/>
        <end position="114"/>
    </location>
</feature>
<dbReference type="AlphaFoldDB" id="A0A9D3X7V6"/>
<name>A0A9D3X7V6_9SAUR</name>
<dbReference type="EMBL" id="JAHDVG010000480">
    <property type="protein sequence ID" value="KAH1174467.1"/>
    <property type="molecule type" value="Genomic_DNA"/>
</dbReference>
<proteinExistence type="predicted"/>
<dbReference type="Proteomes" id="UP000827986">
    <property type="component" value="Unassembled WGS sequence"/>
</dbReference>
<evidence type="ECO:0000256" key="1">
    <source>
        <dbReference type="SAM" id="MobiDB-lite"/>
    </source>
</evidence>
<protein>
    <submittedName>
        <fullName evidence="2">Uncharacterized protein</fullName>
    </submittedName>
</protein>